<organism evidence="2 3">
    <name type="scientific">Aspergillus pseudoustus</name>
    <dbReference type="NCBI Taxonomy" id="1810923"/>
    <lineage>
        <taxon>Eukaryota</taxon>
        <taxon>Fungi</taxon>
        <taxon>Dikarya</taxon>
        <taxon>Ascomycota</taxon>
        <taxon>Pezizomycotina</taxon>
        <taxon>Eurotiomycetes</taxon>
        <taxon>Eurotiomycetidae</taxon>
        <taxon>Eurotiales</taxon>
        <taxon>Aspergillaceae</taxon>
        <taxon>Aspergillus</taxon>
        <taxon>Aspergillus subgen. Nidulantes</taxon>
    </lineage>
</organism>
<evidence type="ECO:0000313" key="2">
    <source>
        <dbReference type="EMBL" id="KAL2846647.1"/>
    </source>
</evidence>
<dbReference type="EMBL" id="JBFXLU010000062">
    <property type="protein sequence ID" value="KAL2846647.1"/>
    <property type="molecule type" value="Genomic_DNA"/>
</dbReference>
<name>A0ABR4K3R4_9EURO</name>
<dbReference type="Proteomes" id="UP001610446">
    <property type="component" value="Unassembled WGS sequence"/>
</dbReference>
<evidence type="ECO:0000313" key="3">
    <source>
        <dbReference type="Proteomes" id="UP001610446"/>
    </source>
</evidence>
<reference evidence="2 3" key="1">
    <citation type="submission" date="2024-07" db="EMBL/GenBank/DDBJ databases">
        <title>Section-level genome sequencing and comparative genomics of Aspergillus sections Usti and Cavernicolus.</title>
        <authorList>
            <consortium name="Lawrence Berkeley National Laboratory"/>
            <person name="Nybo J.L."/>
            <person name="Vesth T.C."/>
            <person name="Theobald S."/>
            <person name="Frisvad J.C."/>
            <person name="Larsen T.O."/>
            <person name="Kjaerboelling I."/>
            <person name="Rothschild-Mancinelli K."/>
            <person name="Lyhne E.K."/>
            <person name="Kogle M.E."/>
            <person name="Barry K."/>
            <person name="Clum A."/>
            <person name="Na H."/>
            <person name="Ledsgaard L."/>
            <person name="Lin J."/>
            <person name="Lipzen A."/>
            <person name="Kuo A."/>
            <person name="Riley R."/>
            <person name="Mondo S."/>
            <person name="Labutti K."/>
            <person name="Haridas S."/>
            <person name="Pangalinan J."/>
            <person name="Salamov A.A."/>
            <person name="Simmons B.A."/>
            <person name="Magnuson J.K."/>
            <person name="Chen J."/>
            <person name="Drula E."/>
            <person name="Henrissat B."/>
            <person name="Wiebenga A."/>
            <person name="Lubbers R.J."/>
            <person name="Gomes A.C."/>
            <person name="Makela M.R."/>
            <person name="Stajich J."/>
            <person name="Grigoriev I.V."/>
            <person name="Mortensen U.H."/>
            <person name="De Vries R.P."/>
            <person name="Baker S.E."/>
            <person name="Andersen M.R."/>
        </authorList>
    </citation>
    <scope>NUCLEOTIDE SEQUENCE [LARGE SCALE GENOMIC DNA]</scope>
    <source>
        <strain evidence="2 3">CBS 123904</strain>
    </source>
</reference>
<evidence type="ECO:0000256" key="1">
    <source>
        <dbReference type="SAM" id="SignalP"/>
    </source>
</evidence>
<feature type="chain" id="PRO_5046774456" description="Secreted protein" evidence="1">
    <location>
        <begin position="16"/>
        <end position="106"/>
    </location>
</feature>
<sequence length="106" mass="11604">MFALFCFGALEIAFCLEVVCDVLSHRAALNHPNSLNSTGQNAIPVMETAVVWTLGKVSDAHYPFGCLLGFAELRYHLALAILSRRPSETEGAPSRGRNVRVHLSLH</sequence>
<keyword evidence="3" id="KW-1185">Reference proteome</keyword>
<proteinExistence type="predicted"/>
<comment type="caution">
    <text evidence="2">The sequence shown here is derived from an EMBL/GenBank/DDBJ whole genome shotgun (WGS) entry which is preliminary data.</text>
</comment>
<feature type="non-terminal residue" evidence="2">
    <location>
        <position position="106"/>
    </location>
</feature>
<gene>
    <name evidence="2" type="ORF">BJY01DRAFT_213278</name>
</gene>
<protein>
    <recommendedName>
        <fullName evidence="4">Secreted protein</fullName>
    </recommendedName>
</protein>
<accession>A0ABR4K3R4</accession>
<keyword evidence="1" id="KW-0732">Signal</keyword>
<evidence type="ECO:0008006" key="4">
    <source>
        <dbReference type="Google" id="ProtNLM"/>
    </source>
</evidence>
<feature type="signal peptide" evidence="1">
    <location>
        <begin position="1"/>
        <end position="15"/>
    </location>
</feature>